<proteinExistence type="predicted"/>
<evidence type="ECO:0000313" key="2">
    <source>
        <dbReference type="Proteomes" id="UP000654913"/>
    </source>
</evidence>
<dbReference type="KEGG" id="apuu:APUU_70107A"/>
<sequence length="56" mass="6671">MCRRQDTDAHYLTRAKLQGLLESRFPNHPGRDFHIRLFQNVWSFDAPEEVTQAELE</sequence>
<evidence type="ECO:0000313" key="1">
    <source>
        <dbReference type="EMBL" id="BCS28537.1"/>
    </source>
</evidence>
<dbReference type="OrthoDB" id="4293678at2759"/>
<gene>
    <name evidence="1" type="ORF">APUU_70107A</name>
</gene>
<name>A0A7R7XVK1_9EURO</name>
<keyword evidence="2" id="KW-1185">Reference proteome</keyword>
<accession>A0A7R7XVK1</accession>
<reference evidence="1" key="2">
    <citation type="submission" date="2021-02" db="EMBL/GenBank/DDBJ databases">
        <title>Aspergillus puulaauensis MK2 genome sequence.</title>
        <authorList>
            <person name="Futagami T."/>
            <person name="Mori K."/>
            <person name="Kadooka C."/>
            <person name="Tanaka T."/>
        </authorList>
    </citation>
    <scope>NUCLEOTIDE SEQUENCE</scope>
    <source>
        <strain evidence="1">MK2</strain>
    </source>
</reference>
<dbReference type="EMBL" id="AP024449">
    <property type="protein sequence ID" value="BCS28537.1"/>
    <property type="molecule type" value="Genomic_DNA"/>
</dbReference>
<dbReference type="AlphaFoldDB" id="A0A7R7XVK1"/>
<dbReference type="Proteomes" id="UP000654913">
    <property type="component" value="Chromosome 7"/>
</dbReference>
<reference evidence="1" key="1">
    <citation type="submission" date="2021-01" db="EMBL/GenBank/DDBJ databases">
        <authorList>
            <consortium name="Aspergillus puulaauensis MK2 genome sequencing consortium"/>
            <person name="Kazuki M."/>
            <person name="Futagami T."/>
        </authorList>
    </citation>
    <scope>NUCLEOTIDE SEQUENCE</scope>
    <source>
        <strain evidence="1">MK2</strain>
    </source>
</reference>
<organism evidence="1 2">
    <name type="scientific">Aspergillus puulaauensis</name>
    <dbReference type="NCBI Taxonomy" id="1220207"/>
    <lineage>
        <taxon>Eukaryota</taxon>
        <taxon>Fungi</taxon>
        <taxon>Dikarya</taxon>
        <taxon>Ascomycota</taxon>
        <taxon>Pezizomycotina</taxon>
        <taxon>Eurotiomycetes</taxon>
        <taxon>Eurotiomycetidae</taxon>
        <taxon>Eurotiales</taxon>
        <taxon>Aspergillaceae</taxon>
        <taxon>Aspergillus</taxon>
    </lineage>
</organism>
<protein>
    <submittedName>
        <fullName evidence="1">Uncharacterized protein</fullName>
    </submittedName>
</protein>
<dbReference type="GeneID" id="64978534"/>
<dbReference type="RefSeq" id="XP_041560723.1">
    <property type="nucleotide sequence ID" value="XM_041694943.1"/>
</dbReference>